<reference evidence="1 2" key="1">
    <citation type="submission" date="2020-10" db="EMBL/GenBank/DDBJ databases">
        <authorList>
            <person name="Castelo-Branco R."/>
            <person name="Eusebio N."/>
            <person name="Adriana R."/>
            <person name="Vieira A."/>
            <person name="Brugerolle De Fraissinette N."/>
            <person name="Rezende De Castro R."/>
            <person name="Schneider M.P."/>
            <person name="Vasconcelos V."/>
            <person name="Leao P.N."/>
        </authorList>
    </citation>
    <scope>NUCLEOTIDE SEQUENCE [LARGE SCALE GENOMIC DNA]</scope>
    <source>
        <strain evidence="1 2">LEGE 06123</strain>
    </source>
</reference>
<dbReference type="EMBL" id="JADEWN010000054">
    <property type="protein sequence ID" value="MBE9192396.1"/>
    <property type="molecule type" value="Genomic_DNA"/>
</dbReference>
<dbReference type="RefSeq" id="WP_193933827.1">
    <property type="nucleotide sequence ID" value="NZ_CAWPMZ010000090.1"/>
</dbReference>
<organism evidence="1 2">
    <name type="scientific">Gloeocapsopsis crepidinum LEGE 06123</name>
    <dbReference type="NCBI Taxonomy" id="588587"/>
    <lineage>
        <taxon>Bacteria</taxon>
        <taxon>Bacillati</taxon>
        <taxon>Cyanobacteriota</taxon>
        <taxon>Cyanophyceae</taxon>
        <taxon>Oscillatoriophycideae</taxon>
        <taxon>Chroococcales</taxon>
        <taxon>Chroococcaceae</taxon>
        <taxon>Gloeocapsopsis</taxon>
    </lineage>
</organism>
<evidence type="ECO:0000313" key="2">
    <source>
        <dbReference type="Proteomes" id="UP000651156"/>
    </source>
</evidence>
<comment type="caution">
    <text evidence="1">The sequence shown here is derived from an EMBL/GenBank/DDBJ whole genome shotgun (WGS) entry which is preliminary data.</text>
</comment>
<protein>
    <submittedName>
        <fullName evidence="1">Uncharacterized protein</fullName>
    </submittedName>
</protein>
<proteinExistence type="predicted"/>
<accession>A0ABR9UVT7</accession>
<keyword evidence="2" id="KW-1185">Reference proteome</keyword>
<gene>
    <name evidence="1" type="ORF">IQ230_19005</name>
</gene>
<dbReference type="Proteomes" id="UP000651156">
    <property type="component" value="Unassembled WGS sequence"/>
</dbReference>
<evidence type="ECO:0000313" key="1">
    <source>
        <dbReference type="EMBL" id="MBE9192396.1"/>
    </source>
</evidence>
<sequence length="98" mass="10626">MTFDRISETIELFTKLSDTEQETVVGGLNADGLFFFQITAIDSFTSNQTGISGIGDDLSVSSSSNTGYSFRQITLAFTSSLLSTDSQSPLLLMFSLFN</sequence>
<name>A0ABR9UVT7_9CHRO</name>